<dbReference type="PANTHER" id="PTHR48032:SF12">
    <property type="entry name" value="RRM DOMAIN-CONTAINING PROTEIN"/>
    <property type="match status" value="1"/>
</dbReference>
<dbReference type="SMART" id="SM00360">
    <property type="entry name" value="RRM"/>
    <property type="match status" value="2"/>
</dbReference>
<feature type="region of interest" description="Disordered" evidence="4">
    <location>
        <begin position="376"/>
        <end position="441"/>
    </location>
</feature>
<evidence type="ECO:0000256" key="1">
    <source>
        <dbReference type="ARBA" id="ARBA00022737"/>
    </source>
</evidence>
<protein>
    <submittedName>
        <fullName evidence="6">RNA-binding protein 1</fullName>
    </submittedName>
</protein>
<dbReference type="EMBL" id="SMMG02000004">
    <property type="protein sequence ID" value="KAA3476542.1"/>
    <property type="molecule type" value="Genomic_DNA"/>
</dbReference>
<evidence type="ECO:0000256" key="4">
    <source>
        <dbReference type="SAM" id="MobiDB-lite"/>
    </source>
</evidence>
<evidence type="ECO:0000256" key="3">
    <source>
        <dbReference type="PROSITE-ProRule" id="PRU00176"/>
    </source>
</evidence>
<feature type="domain" description="RRM" evidence="5">
    <location>
        <begin position="167"/>
        <end position="244"/>
    </location>
</feature>
<feature type="region of interest" description="Disordered" evidence="4">
    <location>
        <begin position="132"/>
        <end position="162"/>
    </location>
</feature>
<dbReference type="PANTHER" id="PTHR48032">
    <property type="entry name" value="RNA-BINDING PROTEIN MUSASHI HOMOLOG RBP6"/>
    <property type="match status" value="1"/>
</dbReference>
<dbReference type="Proteomes" id="UP000325315">
    <property type="component" value="Unassembled WGS sequence"/>
</dbReference>
<keyword evidence="2 3" id="KW-0694">RNA-binding</keyword>
<dbReference type="OrthoDB" id="1875751at2759"/>
<gene>
    <name evidence="6" type="ORF">EPI10_010517</name>
</gene>
<accession>A0A5B6W6R7</accession>
<keyword evidence="7" id="KW-1185">Reference proteome</keyword>
<dbReference type="InterPro" id="IPR000504">
    <property type="entry name" value="RRM_dom"/>
</dbReference>
<dbReference type="Gene3D" id="3.30.70.330">
    <property type="match status" value="2"/>
</dbReference>
<evidence type="ECO:0000313" key="6">
    <source>
        <dbReference type="EMBL" id="KAA3476542.1"/>
    </source>
</evidence>
<dbReference type="FunFam" id="3.30.70.330:FF:000040">
    <property type="entry name" value="Heterogeneous nuclear ribonucleoprotein A2/B1"/>
    <property type="match status" value="1"/>
</dbReference>
<proteinExistence type="predicted"/>
<evidence type="ECO:0000259" key="5">
    <source>
        <dbReference type="PROSITE" id="PS50102"/>
    </source>
</evidence>
<feature type="compositionally biased region" description="Polar residues" evidence="4">
    <location>
        <begin position="146"/>
        <end position="162"/>
    </location>
</feature>
<evidence type="ECO:0000256" key="2">
    <source>
        <dbReference type="ARBA" id="ARBA00022884"/>
    </source>
</evidence>
<dbReference type="Pfam" id="PF00076">
    <property type="entry name" value="RRM_1"/>
    <property type="match status" value="2"/>
</dbReference>
<dbReference type="GO" id="GO:0003729">
    <property type="term" value="F:mRNA binding"/>
    <property type="evidence" value="ECO:0007669"/>
    <property type="project" value="TreeGrafter"/>
</dbReference>
<dbReference type="PROSITE" id="PS50102">
    <property type="entry name" value="RRM"/>
    <property type="match status" value="2"/>
</dbReference>
<keyword evidence="1" id="KW-0677">Repeat</keyword>
<comment type="caution">
    <text evidence="6">The sequence shown here is derived from an EMBL/GenBank/DDBJ whole genome shotgun (WGS) entry which is preliminary data.</text>
</comment>
<dbReference type="SUPFAM" id="SSF54928">
    <property type="entry name" value="RNA-binding domain, RBD"/>
    <property type="match status" value="2"/>
</dbReference>
<evidence type="ECO:0000313" key="7">
    <source>
        <dbReference type="Proteomes" id="UP000325315"/>
    </source>
</evidence>
<dbReference type="GO" id="GO:0006417">
    <property type="term" value="P:regulation of translation"/>
    <property type="evidence" value="ECO:0007669"/>
    <property type="project" value="TreeGrafter"/>
</dbReference>
<dbReference type="AlphaFoldDB" id="A0A5B6W6R7"/>
<name>A0A5B6W6R7_9ROSI</name>
<sequence length="441" mass="48138">MKSMPIMVTKLQFKYLIRQKRRRLRFLRLFVSNSSVAGVLGLRLEQKSMESDQAKLFVGGISRETSEAILTDHFSKYGNVVSSVVAKDKNTKSPRGFGFVLFSEPSSADKALQATHVILGRTVEVKKAIPRSEQNQIQRHQHHNSNEQPSRNGGSEPVDSNNHFRTKKIFVGGLSASLTEEEFKNYFERFGRITDVVVMHDSLTNRPRGFGFVTFESEEAVENVMQKSFHELSNRLVEVKRAVPKEGNNGGNNGYNMKAGVVPVSPYNGFQPFDYVPGSPGYGMFPGYAPLIGYNTIDGYVYGSGVYGNGYPTVGYGRIGYGVPPVTPRGSFYAPVMLGPRLCPPPYGTASAYPPCMNNGVGLVGTVTAGFNGITGNAVDGKSNQVNDDSRDPPTNAMPPQSEVANFDGEGLKECNAGASSKQDQKHHDGELEPLSVDASR</sequence>
<dbReference type="InterPro" id="IPR035979">
    <property type="entry name" value="RBD_domain_sf"/>
</dbReference>
<feature type="domain" description="RRM" evidence="5">
    <location>
        <begin position="54"/>
        <end position="130"/>
    </location>
</feature>
<dbReference type="CDD" id="cd12330">
    <property type="entry name" value="RRM2_Hrp1p"/>
    <property type="match status" value="1"/>
</dbReference>
<dbReference type="InterPro" id="IPR012677">
    <property type="entry name" value="Nucleotide-bd_a/b_plait_sf"/>
</dbReference>
<reference evidence="7" key="1">
    <citation type="journal article" date="2019" name="Plant Biotechnol. J.">
        <title>Genome sequencing of the Australian wild diploid species Gossypium australe highlights disease resistance and delayed gland morphogenesis.</title>
        <authorList>
            <person name="Cai Y."/>
            <person name="Cai X."/>
            <person name="Wang Q."/>
            <person name="Wang P."/>
            <person name="Zhang Y."/>
            <person name="Cai C."/>
            <person name="Xu Y."/>
            <person name="Wang K."/>
            <person name="Zhou Z."/>
            <person name="Wang C."/>
            <person name="Geng S."/>
            <person name="Li B."/>
            <person name="Dong Q."/>
            <person name="Hou Y."/>
            <person name="Wang H."/>
            <person name="Ai P."/>
            <person name="Liu Z."/>
            <person name="Yi F."/>
            <person name="Sun M."/>
            <person name="An G."/>
            <person name="Cheng J."/>
            <person name="Zhang Y."/>
            <person name="Shi Q."/>
            <person name="Xie Y."/>
            <person name="Shi X."/>
            <person name="Chang Y."/>
            <person name="Huang F."/>
            <person name="Chen Y."/>
            <person name="Hong S."/>
            <person name="Mi L."/>
            <person name="Sun Q."/>
            <person name="Zhang L."/>
            <person name="Zhou B."/>
            <person name="Peng R."/>
            <person name="Zhang X."/>
            <person name="Liu F."/>
        </authorList>
    </citation>
    <scope>NUCLEOTIDE SEQUENCE [LARGE SCALE GENOMIC DNA]</scope>
    <source>
        <strain evidence="7">cv. PA1801</strain>
    </source>
</reference>
<organism evidence="6 7">
    <name type="scientific">Gossypium australe</name>
    <dbReference type="NCBI Taxonomy" id="47621"/>
    <lineage>
        <taxon>Eukaryota</taxon>
        <taxon>Viridiplantae</taxon>
        <taxon>Streptophyta</taxon>
        <taxon>Embryophyta</taxon>
        <taxon>Tracheophyta</taxon>
        <taxon>Spermatophyta</taxon>
        <taxon>Magnoliopsida</taxon>
        <taxon>eudicotyledons</taxon>
        <taxon>Gunneridae</taxon>
        <taxon>Pentapetalae</taxon>
        <taxon>rosids</taxon>
        <taxon>malvids</taxon>
        <taxon>Malvales</taxon>
        <taxon>Malvaceae</taxon>
        <taxon>Malvoideae</taxon>
        <taxon>Gossypium</taxon>
    </lineage>
</organism>